<keyword evidence="3" id="KW-0472">Membrane</keyword>
<name>A0A7S4IQF6_9EUKA</name>
<dbReference type="EMBL" id="HBKP01022475">
    <property type="protein sequence ID" value="CAE2236581.1"/>
    <property type="molecule type" value="Transcribed_RNA"/>
</dbReference>
<dbReference type="PANTHER" id="PTHR16023:SF0">
    <property type="entry name" value="PROTEIN VAC14 HOMOLOG"/>
    <property type="match status" value="1"/>
</dbReference>
<proteinExistence type="predicted"/>
<organism evidence="5">
    <name type="scientific">Vannella robusta</name>
    <dbReference type="NCBI Taxonomy" id="1487602"/>
    <lineage>
        <taxon>Eukaryota</taxon>
        <taxon>Amoebozoa</taxon>
        <taxon>Discosea</taxon>
        <taxon>Flabellinia</taxon>
        <taxon>Vannellidae</taxon>
        <taxon>Vannella</taxon>
    </lineage>
</organism>
<dbReference type="AlphaFoldDB" id="A0A7S4IQF6"/>
<dbReference type="Pfam" id="PF11916">
    <property type="entry name" value="Vac14_Fig4_bd"/>
    <property type="match status" value="1"/>
</dbReference>
<evidence type="ECO:0000259" key="4">
    <source>
        <dbReference type="Pfam" id="PF11916"/>
    </source>
</evidence>
<feature type="domain" description="Vacuolar protein 14 C-terminal Fig4-binding" evidence="4">
    <location>
        <begin position="1"/>
        <end position="119"/>
    </location>
</feature>
<dbReference type="GO" id="GO:0070772">
    <property type="term" value="C:PAS complex"/>
    <property type="evidence" value="ECO:0007669"/>
    <property type="project" value="InterPro"/>
</dbReference>
<dbReference type="InterPro" id="IPR021841">
    <property type="entry name" value="VAC14_Fig4p-bd"/>
</dbReference>
<reference evidence="5" key="1">
    <citation type="submission" date="2021-01" db="EMBL/GenBank/DDBJ databases">
        <authorList>
            <person name="Corre E."/>
            <person name="Pelletier E."/>
            <person name="Niang G."/>
            <person name="Scheremetjew M."/>
            <person name="Finn R."/>
            <person name="Kale V."/>
            <person name="Holt S."/>
            <person name="Cochrane G."/>
            <person name="Meng A."/>
            <person name="Brown T."/>
            <person name="Cohen L."/>
        </authorList>
    </citation>
    <scope>NUCLEOTIDE SEQUENCE</scope>
    <source>
        <strain evidence="5">DIVA3 518/3/11/1/6</strain>
    </source>
</reference>
<comment type="subcellular location">
    <subcellularLocation>
        <location evidence="1">Endomembrane system</location>
    </subcellularLocation>
</comment>
<evidence type="ECO:0000256" key="3">
    <source>
        <dbReference type="ARBA" id="ARBA00023136"/>
    </source>
</evidence>
<dbReference type="InterPro" id="IPR026825">
    <property type="entry name" value="Vac14"/>
</dbReference>
<evidence type="ECO:0000313" key="5">
    <source>
        <dbReference type="EMBL" id="CAE2236581.1"/>
    </source>
</evidence>
<evidence type="ECO:0000256" key="2">
    <source>
        <dbReference type="ARBA" id="ARBA00022737"/>
    </source>
</evidence>
<accession>A0A7S4IQF6</accession>
<evidence type="ECO:0000256" key="1">
    <source>
        <dbReference type="ARBA" id="ARBA00004308"/>
    </source>
</evidence>
<sequence>MRENLKDLLNSEHKTLFIRLYKSWCHNPASTFSLCLIAEAYDHAYELVCKFAELEITVGFLVEIDKLVQLIESPIFTGLRMQLLEPTKYPSLYKCLYGLLMLLPQSDAFETLKNRLNSVATLGQVYLLVQGAKEDVCSVQSKSAINFTELAQHFLTVQKAHQSQNRHKVLSETPR</sequence>
<dbReference type="GO" id="GO:0006661">
    <property type="term" value="P:phosphatidylinositol biosynthetic process"/>
    <property type="evidence" value="ECO:0007669"/>
    <property type="project" value="InterPro"/>
</dbReference>
<dbReference type="PANTHER" id="PTHR16023">
    <property type="entry name" value="TAX1 BINDING PROTEIN-RELATED"/>
    <property type="match status" value="1"/>
</dbReference>
<protein>
    <recommendedName>
        <fullName evidence="4">Vacuolar protein 14 C-terminal Fig4-binding domain-containing protein</fullName>
    </recommendedName>
</protein>
<dbReference type="GO" id="GO:0010008">
    <property type="term" value="C:endosome membrane"/>
    <property type="evidence" value="ECO:0007669"/>
    <property type="project" value="TreeGrafter"/>
</dbReference>
<keyword evidence="2" id="KW-0677">Repeat</keyword>
<gene>
    <name evidence="5" type="ORF">VSP0166_LOCUS15688</name>
</gene>